<dbReference type="EMBL" id="JBHSGI010000024">
    <property type="protein sequence ID" value="MFC4670219.1"/>
    <property type="molecule type" value="Genomic_DNA"/>
</dbReference>
<evidence type="ECO:0000313" key="3">
    <source>
        <dbReference type="EMBL" id="MFC4670219.1"/>
    </source>
</evidence>
<evidence type="ECO:0000259" key="2">
    <source>
        <dbReference type="Pfam" id="PF07883"/>
    </source>
</evidence>
<dbReference type="RefSeq" id="WP_380718989.1">
    <property type="nucleotide sequence ID" value="NZ_JBHSGI010000024.1"/>
</dbReference>
<protein>
    <submittedName>
        <fullName evidence="3">Cupin domain-containing protein</fullName>
    </submittedName>
</protein>
<dbReference type="SUPFAM" id="SSF51182">
    <property type="entry name" value="RmlC-like cupins"/>
    <property type="match status" value="1"/>
</dbReference>
<proteinExistence type="predicted"/>
<dbReference type="InterPro" id="IPR013096">
    <property type="entry name" value="Cupin_2"/>
</dbReference>
<keyword evidence="4" id="KW-1185">Reference proteome</keyword>
<feature type="domain" description="Cupin type-2" evidence="2">
    <location>
        <begin position="36"/>
        <end position="103"/>
    </location>
</feature>
<dbReference type="InterPro" id="IPR051610">
    <property type="entry name" value="GPI/OXD"/>
</dbReference>
<dbReference type="Gene3D" id="2.60.120.10">
    <property type="entry name" value="Jelly Rolls"/>
    <property type="match status" value="1"/>
</dbReference>
<comment type="caution">
    <text evidence="3">The sequence shown here is derived from an EMBL/GenBank/DDBJ whole genome shotgun (WGS) entry which is preliminary data.</text>
</comment>
<evidence type="ECO:0000256" key="1">
    <source>
        <dbReference type="ARBA" id="ARBA00022723"/>
    </source>
</evidence>
<keyword evidence="1" id="KW-0479">Metal-binding</keyword>
<dbReference type="PANTHER" id="PTHR35848:SF9">
    <property type="entry name" value="SLL1358 PROTEIN"/>
    <property type="match status" value="1"/>
</dbReference>
<sequence length="120" mass="13075">MTHSPTRANDANHYLWGEACDGWRLTDHPDLALREERLPPGTAEAPHFHIRSRQIFYVLAGVLSIDLPGRTLIATPGEAVEISPGLPHLVANRGTDDLRLLLVSAPDTAVDRHPAPAPLP</sequence>
<name>A0ABV9KJE7_9RHOB</name>
<reference evidence="4" key="1">
    <citation type="journal article" date="2019" name="Int. J. Syst. Evol. Microbiol.">
        <title>The Global Catalogue of Microorganisms (GCM) 10K type strain sequencing project: providing services to taxonomists for standard genome sequencing and annotation.</title>
        <authorList>
            <consortium name="The Broad Institute Genomics Platform"/>
            <consortium name="The Broad Institute Genome Sequencing Center for Infectious Disease"/>
            <person name="Wu L."/>
            <person name="Ma J."/>
        </authorList>
    </citation>
    <scope>NUCLEOTIDE SEQUENCE [LARGE SCALE GENOMIC DNA]</scope>
    <source>
        <strain evidence="4">CGMCC 4.7283</strain>
    </source>
</reference>
<dbReference type="Proteomes" id="UP001595973">
    <property type="component" value="Unassembled WGS sequence"/>
</dbReference>
<dbReference type="InterPro" id="IPR011051">
    <property type="entry name" value="RmlC_Cupin_sf"/>
</dbReference>
<dbReference type="Pfam" id="PF07883">
    <property type="entry name" value="Cupin_2"/>
    <property type="match status" value="1"/>
</dbReference>
<evidence type="ECO:0000313" key="4">
    <source>
        <dbReference type="Proteomes" id="UP001595973"/>
    </source>
</evidence>
<accession>A0ABV9KJE7</accession>
<dbReference type="PANTHER" id="PTHR35848">
    <property type="entry name" value="OXALATE-BINDING PROTEIN"/>
    <property type="match status" value="1"/>
</dbReference>
<organism evidence="3 4">
    <name type="scientific">Seohaeicola nanhaiensis</name>
    <dbReference type="NCBI Taxonomy" id="1387282"/>
    <lineage>
        <taxon>Bacteria</taxon>
        <taxon>Pseudomonadati</taxon>
        <taxon>Pseudomonadota</taxon>
        <taxon>Alphaproteobacteria</taxon>
        <taxon>Rhodobacterales</taxon>
        <taxon>Roseobacteraceae</taxon>
        <taxon>Seohaeicola</taxon>
    </lineage>
</organism>
<gene>
    <name evidence="3" type="ORF">ACFO5X_16765</name>
</gene>
<dbReference type="InterPro" id="IPR014710">
    <property type="entry name" value="RmlC-like_jellyroll"/>
</dbReference>